<feature type="region of interest" description="Disordered" evidence="1">
    <location>
        <begin position="39"/>
        <end position="60"/>
    </location>
</feature>
<keyword evidence="3" id="KW-1185">Reference proteome</keyword>
<name>A0A9P6BZ20_9AGAR</name>
<evidence type="ECO:0000313" key="2">
    <source>
        <dbReference type="EMBL" id="KAF9443095.1"/>
    </source>
</evidence>
<evidence type="ECO:0008006" key="4">
    <source>
        <dbReference type="Google" id="ProtNLM"/>
    </source>
</evidence>
<dbReference type="GO" id="GO:0006729">
    <property type="term" value="P:tetrahydrobiopterin biosynthetic process"/>
    <property type="evidence" value="ECO:0007669"/>
    <property type="project" value="InterPro"/>
</dbReference>
<dbReference type="InterPro" id="IPR036428">
    <property type="entry name" value="PCD_sf"/>
</dbReference>
<evidence type="ECO:0000256" key="1">
    <source>
        <dbReference type="SAM" id="MobiDB-lite"/>
    </source>
</evidence>
<accession>A0A9P6BZ20</accession>
<sequence>MHSVRPQISTLPLQRPYSTASNAVFNCFDSVSLTFLQTPNDQQKGPVTSKTLDEPPLPGLPPPVKGWPSFWTIRKEVEDYLYPLYARGWGIDFLPRKYHSSPNDRYVAHLATEYIFANFNCASQFIADLSALAKEEKHHPCRFSLQNDKRPTLSLHVLTDSALRPRWNEEDPDLDPPLSRRVPGITRRDLRFAILLEQLYDQYYKDGRALEPRGQKLKHIYHRPTWEYLVSRFVRSSLALVPSPSSLSEREKLLELFSELEATPPVESSSDATNEPIARVATPEKESPEEPKVNKCQACGGPHRIHECTVRSHHPPSTLCYVCLEPHWWLDCPQRKR</sequence>
<dbReference type="GO" id="GO:0008124">
    <property type="term" value="F:4-alpha-hydroxytetrahydrobiopterin dehydratase activity"/>
    <property type="evidence" value="ECO:0007669"/>
    <property type="project" value="InterPro"/>
</dbReference>
<dbReference type="Gene3D" id="3.30.1360.20">
    <property type="entry name" value="Transcriptional coactivator/pterin dehydratase"/>
    <property type="match status" value="1"/>
</dbReference>
<proteinExistence type="predicted"/>
<protein>
    <recommendedName>
        <fullName evidence="4">4a-hydroxytetrahydrobiopterin dehydratase</fullName>
    </recommendedName>
</protein>
<reference evidence="2" key="1">
    <citation type="submission" date="2020-11" db="EMBL/GenBank/DDBJ databases">
        <authorList>
            <consortium name="DOE Joint Genome Institute"/>
            <person name="Ahrendt S."/>
            <person name="Riley R."/>
            <person name="Andreopoulos W."/>
            <person name="Labutti K."/>
            <person name="Pangilinan J."/>
            <person name="Ruiz-Duenas F.J."/>
            <person name="Barrasa J.M."/>
            <person name="Sanchez-Garcia M."/>
            <person name="Camarero S."/>
            <person name="Miyauchi S."/>
            <person name="Serrano A."/>
            <person name="Linde D."/>
            <person name="Babiker R."/>
            <person name="Drula E."/>
            <person name="Ayuso-Fernandez I."/>
            <person name="Pacheco R."/>
            <person name="Padilla G."/>
            <person name="Ferreira P."/>
            <person name="Barriuso J."/>
            <person name="Kellner H."/>
            <person name="Castanera R."/>
            <person name="Alfaro M."/>
            <person name="Ramirez L."/>
            <person name="Pisabarro A.G."/>
            <person name="Kuo A."/>
            <person name="Tritt A."/>
            <person name="Lipzen A."/>
            <person name="He G."/>
            <person name="Yan M."/>
            <person name="Ng V."/>
            <person name="Cullen D."/>
            <person name="Martin F."/>
            <person name="Rosso M.-N."/>
            <person name="Henrissat B."/>
            <person name="Hibbett D."/>
            <person name="Martinez A.T."/>
            <person name="Grigoriev I.V."/>
        </authorList>
    </citation>
    <scope>NUCLEOTIDE SEQUENCE</scope>
    <source>
        <strain evidence="2">MF-IS2</strain>
    </source>
</reference>
<dbReference type="OrthoDB" id="3263285at2759"/>
<dbReference type="EMBL" id="MU151520">
    <property type="protein sequence ID" value="KAF9443095.1"/>
    <property type="molecule type" value="Genomic_DNA"/>
</dbReference>
<feature type="compositionally biased region" description="Polar residues" evidence="1">
    <location>
        <begin position="39"/>
        <end position="50"/>
    </location>
</feature>
<organism evidence="2 3">
    <name type="scientific">Macrolepiota fuliginosa MF-IS2</name>
    <dbReference type="NCBI Taxonomy" id="1400762"/>
    <lineage>
        <taxon>Eukaryota</taxon>
        <taxon>Fungi</taxon>
        <taxon>Dikarya</taxon>
        <taxon>Basidiomycota</taxon>
        <taxon>Agaricomycotina</taxon>
        <taxon>Agaricomycetes</taxon>
        <taxon>Agaricomycetidae</taxon>
        <taxon>Agaricales</taxon>
        <taxon>Agaricineae</taxon>
        <taxon>Agaricaceae</taxon>
        <taxon>Macrolepiota</taxon>
    </lineage>
</organism>
<comment type="caution">
    <text evidence="2">The sequence shown here is derived from an EMBL/GenBank/DDBJ whole genome shotgun (WGS) entry which is preliminary data.</text>
</comment>
<dbReference type="AlphaFoldDB" id="A0A9P6BZ20"/>
<dbReference type="SUPFAM" id="SSF55248">
    <property type="entry name" value="PCD-like"/>
    <property type="match status" value="1"/>
</dbReference>
<dbReference type="Proteomes" id="UP000807342">
    <property type="component" value="Unassembled WGS sequence"/>
</dbReference>
<gene>
    <name evidence="2" type="ORF">P691DRAFT_764605</name>
</gene>
<evidence type="ECO:0000313" key="3">
    <source>
        <dbReference type="Proteomes" id="UP000807342"/>
    </source>
</evidence>